<proteinExistence type="predicted"/>
<keyword evidence="3" id="KW-1185">Reference proteome</keyword>
<dbReference type="Pfam" id="PF12697">
    <property type="entry name" value="Abhydrolase_6"/>
    <property type="match status" value="1"/>
</dbReference>
<name>A0ABW5VVW7_9MICO</name>
<dbReference type="GO" id="GO:0016787">
    <property type="term" value="F:hydrolase activity"/>
    <property type="evidence" value="ECO:0007669"/>
    <property type="project" value="UniProtKB-KW"/>
</dbReference>
<dbReference type="Proteomes" id="UP001597479">
    <property type="component" value="Unassembled WGS sequence"/>
</dbReference>
<gene>
    <name evidence="2" type="ORF">ACFS27_16100</name>
</gene>
<evidence type="ECO:0000313" key="3">
    <source>
        <dbReference type="Proteomes" id="UP001597479"/>
    </source>
</evidence>
<evidence type="ECO:0000313" key="2">
    <source>
        <dbReference type="EMBL" id="MFD2795082.1"/>
    </source>
</evidence>
<protein>
    <submittedName>
        <fullName evidence="2">Alpha/beta fold hydrolase</fullName>
    </submittedName>
</protein>
<dbReference type="PANTHER" id="PTHR43194">
    <property type="entry name" value="HYDROLASE ALPHA/BETA FOLD FAMILY"/>
    <property type="match status" value="1"/>
</dbReference>
<dbReference type="PANTHER" id="PTHR43194:SF5">
    <property type="entry name" value="PIMELOYL-[ACYL-CARRIER PROTEIN] METHYL ESTER ESTERASE"/>
    <property type="match status" value="1"/>
</dbReference>
<comment type="caution">
    <text evidence="2">The sequence shown here is derived from an EMBL/GenBank/DDBJ whole genome shotgun (WGS) entry which is preliminary data.</text>
</comment>
<sequence>MVNLTEILRRPGATIRFADSGGPGRTVVLSHGAGVDHTMFGPQLPVLRDAGFRVIVWDLRGHGTSVLDPGTRFTAGDALDDLAALLDRLGPVEHAPGTPGPDDRRLGRPVLVGHSLGGNLAQALVRRAPEQVGGLVVLDSTWNAGPLGRLERLALRLAAPLLSAIPASRLPGLMARASAVHPAAVAESESLFARMPKETFLDVWRATVSLVDPQPGYRTPVPLGLVRGAEDRTGNISTAMTRWAAAEGITEQVVAAAGHIVTLDAPDAVNDTLLSLLATMDARADESPAAP</sequence>
<dbReference type="InterPro" id="IPR000073">
    <property type="entry name" value="AB_hydrolase_1"/>
</dbReference>
<reference evidence="3" key="1">
    <citation type="journal article" date="2019" name="Int. J. Syst. Evol. Microbiol.">
        <title>The Global Catalogue of Microorganisms (GCM) 10K type strain sequencing project: providing services to taxonomists for standard genome sequencing and annotation.</title>
        <authorList>
            <consortium name="The Broad Institute Genomics Platform"/>
            <consortium name="The Broad Institute Genome Sequencing Center for Infectious Disease"/>
            <person name="Wu L."/>
            <person name="Ma J."/>
        </authorList>
    </citation>
    <scope>NUCLEOTIDE SEQUENCE [LARGE SCALE GENOMIC DNA]</scope>
    <source>
        <strain evidence="3">CCM 7044</strain>
    </source>
</reference>
<dbReference type="SUPFAM" id="SSF53474">
    <property type="entry name" value="alpha/beta-Hydrolases"/>
    <property type="match status" value="1"/>
</dbReference>
<feature type="domain" description="AB hydrolase-1" evidence="1">
    <location>
        <begin position="27"/>
        <end position="271"/>
    </location>
</feature>
<dbReference type="Gene3D" id="3.40.50.1820">
    <property type="entry name" value="alpha/beta hydrolase"/>
    <property type="match status" value="1"/>
</dbReference>
<organism evidence="2 3">
    <name type="scientific">Promicromonospora vindobonensis</name>
    <dbReference type="NCBI Taxonomy" id="195748"/>
    <lineage>
        <taxon>Bacteria</taxon>
        <taxon>Bacillati</taxon>
        <taxon>Actinomycetota</taxon>
        <taxon>Actinomycetes</taxon>
        <taxon>Micrococcales</taxon>
        <taxon>Promicromonosporaceae</taxon>
        <taxon>Promicromonospora</taxon>
    </lineage>
</organism>
<dbReference type="InterPro" id="IPR050228">
    <property type="entry name" value="Carboxylesterase_BioH"/>
</dbReference>
<dbReference type="InterPro" id="IPR029058">
    <property type="entry name" value="AB_hydrolase_fold"/>
</dbReference>
<keyword evidence="2" id="KW-0378">Hydrolase</keyword>
<evidence type="ECO:0000259" key="1">
    <source>
        <dbReference type="Pfam" id="PF12697"/>
    </source>
</evidence>
<dbReference type="EMBL" id="JBHUOG010000002">
    <property type="protein sequence ID" value="MFD2795082.1"/>
    <property type="molecule type" value="Genomic_DNA"/>
</dbReference>
<dbReference type="RefSeq" id="WP_377184817.1">
    <property type="nucleotide sequence ID" value="NZ_JBHUOG010000002.1"/>
</dbReference>
<accession>A0ABW5VVW7</accession>